<organism evidence="2">
    <name type="scientific">Oryza meridionalis</name>
    <dbReference type="NCBI Taxonomy" id="40149"/>
    <lineage>
        <taxon>Eukaryota</taxon>
        <taxon>Viridiplantae</taxon>
        <taxon>Streptophyta</taxon>
        <taxon>Embryophyta</taxon>
        <taxon>Tracheophyta</taxon>
        <taxon>Spermatophyta</taxon>
        <taxon>Magnoliopsida</taxon>
        <taxon>Liliopsida</taxon>
        <taxon>Poales</taxon>
        <taxon>Poaceae</taxon>
        <taxon>BOP clade</taxon>
        <taxon>Oryzoideae</taxon>
        <taxon>Oryzeae</taxon>
        <taxon>Oryzinae</taxon>
        <taxon>Oryza</taxon>
    </lineage>
</organism>
<name>A0A0E0E190_9ORYZ</name>
<feature type="compositionally biased region" description="Low complexity" evidence="1">
    <location>
        <begin position="10"/>
        <end position="35"/>
    </location>
</feature>
<evidence type="ECO:0000256" key="1">
    <source>
        <dbReference type="SAM" id="MobiDB-lite"/>
    </source>
</evidence>
<dbReference type="HOGENOM" id="CLU_1196505_0_0_1"/>
<reference evidence="2" key="1">
    <citation type="submission" date="2015-04" db="UniProtKB">
        <authorList>
            <consortium name="EnsemblPlants"/>
        </authorList>
    </citation>
    <scope>IDENTIFICATION</scope>
</reference>
<keyword evidence="3" id="KW-1185">Reference proteome</keyword>
<evidence type="ECO:0000313" key="2">
    <source>
        <dbReference type="EnsemblPlants" id="OMERI06G14310.1"/>
    </source>
</evidence>
<evidence type="ECO:0000313" key="3">
    <source>
        <dbReference type="Proteomes" id="UP000008021"/>
    </source>
</evidence>
<dbReference type="EnsemblPlants" id="OMERI06G14310.1">
    <property type="protein sequence ID" value="OMERI06G14310.1"/>
    <property type="gene ID" value="OMERI06G14310"/>
</dbReference>
<dbReference type="Proteomes" id="UP000008021">
    <property type="component" value="Chromosome 6"/>
</dbReference>
<protein>
    <submittedName>
        <fullName evidence="2">Uncharacterized protein</fullName>
    </submittedName>
</protein>
<feature type="compositionally biased region" description="Basic residues" evidence="1">
    <location>
        <begin position="84"/>
        <end position="93"/>
    </location>
</feature>
<accession>A0A0E0E190</accession>
<proteinExistence type="predicted"/>
<sequence>MDQDARPGQAAAAEPMEGEAEGAAAAARTMEGEAGYAAANADPMEDEAADVAGAVEPMEDDPPTSSPTRSAPSATVAVDDSTIARKRRRRKKQFPGMIPTAGVHVLRAAASAPSAAHLNGVPHRRGRPPTSSLRLARELDTEALIALVAGFPADSLSEDEVAAVVLPRIGGVDQTNYLVVRNHVLAEGRSSGGAEGWGEQRGGADVDTLELERLVPSFLSLERCIDLWALLF</sequence>
<dbReference type="STRING" id="40149.A0A0E0E190"/>
<feature type="region of interest" description="Disordered" evidence="1">
    <location>
        <begin position="1"/>
        <end position="99"/>
    </location>
</feature>
<dbReference type="AlphaFoldDB" id="A0A0E0E190"/>
<dbReference type="Gramene" id="OMERI06G14310.1">
    <property type="protein sequence ID" value="OMERI06G14310.1"/>
    <property type="gene ID" value="OMERI06G14310"/>
</dbReference>
<reference evidence="2" key="2">
    <citation type="submission" date="2018-05" db="EMBL/GenBank/DDBJ databases">
        <title>OmerRS3 (Oryza meridionalis Reference Sequence Version 3).</title>
        <authorList>
            <person name="Zhang J."/>
            <person name="Kudrna D."/>
            <person name="Lee S."/>
            <person name="Talag J."/>
            <person name="Welchert J."/>
            <person name="Wing R.A."/>
        </authorList>
    </citation>
    <scope>NUCLEOTIDE SEQUENCE [LARGE SCALE GENOMIC DNA]</scope>
    <source>
        <strain evidence="2">cv. OR44</strain>
    </source>
</reference>
<feature type="compositionally biased region" description="Low complexity" evidence="1">
    <location>
        <begin position="66"/>
        <end position="77"/>
    </location>
</feature>